<evidence type="ECO:0000313" key="2">
    <source>
        <dbReference type="EMBL" id="PVY62535.1"/>
    </source>
</evidence>
<dbReference type="EMBL" id="QEKO01000002">
    <property type="protein sequence ID" value="PVY62535.1"/>
    <property type="molecule type" value="Genomic_DNA"/>
</dbReference>
<protein>
    <submittedName>
        <fullName evidence="2">2,3-dihydroxyphenylpropionate 1,2-dioxygenase</fullName>
    </submittedName>
</protein>
<keyword evidence="2" id="KW-0560">Oxidoreductase</keyword>
<dbReference type="Gene3D" id="3.40.830.10">
    <property type="entry name" value="LigB-like"/>
    <property type="match status" value="1"/>
</dbReference>
<keyword evidence="3" id="KW-1185">Reference proteome</keyword>
<keyword evidence="2" id="KW-0223">Dioxygenase</keyword>
<reference evidence="2 3" key="1">
    <citation type="submission" date="2018-04" db="EMBL/GenBank/DDBJ databases">
        <title>Genomic Encyclopedia of Type Strains, Phase IV (KMG-IV): sequencing the most valuable type-strain genomes for metagenomic binning, comparative biology and taxonomic classification.</title>
        <authorList>
            <person name="Goeker M."/>
        </authorList>
    </citation>
    <scope>NUCLEOTIDE SEQUENCE [LARGE SCALE GENOMIC DNA]</scope>
    <source>
        <strain evidence="2 3">DSM 10065</strain>
    </source>
</reference>
<dbReference type="Proteomes" id="UP000246145">
    <property type="component" value="Unassembled WGS sequence"/>
</dbReference>
<organism evidence="2 3">
    <name type="scientific">Pusillimonas noertemannii</name>
    <dbReference type="NCBI Taxonomy" id="305977"/>
    <lineage>
        <taxon>Bacteria</taxon>
        <taxon>Pseudomonadati</taxon>
        <taxon>Pseudomonadota</taxon>
        <taxon>Betaproteobacteria</taxon>
        <taxon>Burkholderiales</taxon>
        <taxon>Alcaligenaceae</taxon>
        <taxon>Pusillimonas</taxon>
    </lineage>
</organism>
<dbReference type="RefSeq" id="WP_116518404.1">
    <property type="nucleotide sequence ID" value="NZ_JACCEX010000002.1"/>
</dbReference>
<dbReference type="Pfam" id="PF02900">
    <property type="entry name" value="LigB"/>
    <property type="match status" value="1"/>
</dbReference>
<proteinExistence type="predicted"/>
<evidence type="ECO:0000313" key="3">
    <source>
        <dbReference type="Proteomes" id="UP000246145"/>
    </source>
</evidence>
<gene>
    <name evidence="2" type="ORF">C7440_2029</name>
</gene>
<evidence type="ECO:0000259" key="1">
    <source>
        <dbReference type="Pfam" id="PF02900"/>
    </source>
</evidence>
<dbReference type="AlphaFoldDB" id="A0A2U1CNE2"/>
<name>A0A2U1CNE2_9BURK</name>
<dbReference type="InterPro" id="IPR004183">
    <property type="entry name" value="Xdiol_dOase_suB"/>
</dbReference>
<dbReference type="GO" id="GO:0016702">
    <property type="term" value="F:oxidoreductase activity, acting on single donors with incorporation of molecular oxygen, incorporation of two atoms of oxygen"/>
    <property type="evidence" value="ECO:0007669"/>
    <property type="project" value="UniProtKB-ARBA"/>
</dbReference>
<dbReference type="SUPFAM" id="SSF53213">
    <property type="entry name" value="LigB-like"/>
    <property type="match status" value="1"/>
</dbReference>
<feature type="domain" description="Extradiol ring-cleavage dioxygenase class III enzyme subunit B" evidence="1">
    <location>
        <begin position="19"/>
        <end position="313"/>
    </location>
</feature>
<dbReference type="GO" id="GO:0008198">
    <property type="term" value="F:ferrous iron binding"/>
    <property type="evidence" value="ECO:0007669"/>
    <property type="project" value="InterPro"/>
</dbReference>
<comment type="caution">
    <text evidence="2">The sequence shown here is derived from an EMBL/GenBank/DDBJ whole genome shotgun (WGS) entry which is preliminary data.</text>
</comment>
<accession>A0A2U1CNE2</accession>
<sequence length="331" mass="36921">MISDRITKDPALAGKVVAAVSMTHTPGLGDRLDAPPADQMERLYQAFGQVRRELEAAEPDLVLAFVNDHFDMYWLNNMPAFSVSVSDVHYGPSTDAQDWLQMARQPHPGDAGYGKHILEQCIADGFDMMRSGPAEFNHNVLIPKKFLWPDRDIPVVPVFINCFAPPLPAWRRSYELGRCIRKVVASRPERIALLASGGISHWPPFVDEDRIPADDELLQRQLRTQLEGPAARAADPHLRRDFHAREAQMSASDQPLINVEWDRDVMAALERGDIEHLLRQDYAAVERSGGNGGHEMAMWIALAGVLDGAPGRTVIYEPVKEWMGGVGILSY</sequence>
<dbReference type="OrthoDB" id="8673673at2"/>
<dbReference type="STRING" id="1231391.GCA_000308195_02073"/>